<feature type="region of interest" description="Disordered" evidence="2">
    <location>
        <begin position="266"/>
        <end position="314"/>
    </location>
</feature>
<sequence length="847" mass="98233">MKRDALSGTTEGPVWFNRMKALEITGENLEDLLTYDDLFLEYFNAFLALPVFPEHLTYNRLTGAFDEVEESNGSCGSNGSIVTPMPYAPTDEERERLLDWARKERLPLFLSTQLFREFKLCKLLLRPLDDRYSASRGSSRQIRGYSRQSESYISSLSNSADNSAPDEMDDEEYMFFEGHVRHSSLFPYKRPGSQALSVPGRYFYGAGEYDIFAPIKESTRHGSTTTGTQDSSSRILSQSAKIKKSQRGLSDLELIQVDKQNTTLSEKLKERERGQMEGSWKSKETATVKFDTKTTDSKSRKSSRSRKAPRSESEEAFLRQARVLSAPVNYEDYMKHPIFGDFDYLFGEEEPNLDGQVYVKFDDEGVSEARTETDVKNMEGRLKMSLQQLKENVLGVYVGMEEFKEFLLDTAGNELINFWLDCEFFKDTTENIEDSVAIERRNRLFRDIQDKYKMNLTNEAQQQISKSACNATLSHTIFIRTQYDVLRRLRAYWVPRFLIHEERLRELRTIGSEFGIAVMPPKKRDRHFVPFFPSISLVNSMPVKPDDVLTYSKTKSWDFISKGGRHFDDRITSAKFRVGPTAPPQRMNKNRFVMALAVDKIAGGPFLRYLERKGDKRLLSQLLFWQDVTEYGLAEDRSADRLLRLCQAWNIYNTYLAPNSEHNIGLSDHETTDLHNTLMSAKDFVEATTFNSAKYYAVEHLEKAWIRFLKEDLKTFLDCHTIARGESPPGTADVIDITVTNDNLIISRPNPWLKRIPTTDSEKARRHMAESLDSETRAERRALALQRRKEMERERRKAIRNAYRRVREAKKKKDDVSIRMVKMRMRMSSGTWMMKRNLPNLHHHLQR</sequence>
<dbReference type="Gene3D" id="1.10.167.10">
    <property type="entry name" value="Regulator of G-protein Signalling 4, domain 2"/>
    <property type="match status" value="2"/>
</dbReference>
<evidence type="ECO:0000256" key="2">
    <source>
        <dbReference type="SAM" id="MobiDB-lite"/>
    </source>
</evidence>
<name>A0ABQ9EZA2_TEGGR</name>
<feature type="domain" description="RGS" evidence="3">
    <location>
        <begin position="606"/>
        <end position="702"/>
    </location>
</feature>
<feature type="compositionally biased region" description="Basic and acidic residues" evidence="2">
    <location>
        <begin position="266"/>
        <end position="299"/>
    </location>
</feature>
<dbReference type="InterPro" id="IPR042651">
    <property type="entry name" value="Rgs22"/>
</dbReference>
<accession>A0ABQ9EZA2</accession>
<dbReference type="InterPro" id="IPR044926">
    <property type="entry name" value="RGS_subdomain_2"/>
</dbReference>
<dbReference type="Pfam" id="PF00615">
    <property type="entry name" value="RGS"/>
    <property type="match status" value="2"/>
</dbReference>
<dbReference type="SUPFAM" id="SSF48097">
    <property type="entry name" value="Regulator of G-protein signaling, RGS"/>
    <property type="match status" value="2"/>
</dbReference>
<dbReference type="InterPro" id="IPR036305">
    <property type="entry name" value="RGS_sf"/>
</dbReference>
<dbReference type="EMBL" id="JARBDR010000657">
    <property type="protein sequence ID" value="KAJ8309251.1"/>
    <property type="molecule type" value="Genomic_DNA"/>
</dbReference>
<feature type="region of interest" description="Disordered" evidence="2">
    <location>
        <begin position="219"/>
        <end position="238"/>
    </location>
</feature>
<evidence type="ECO:0000313" key="5">
    <source>
        <dbReference type="Proteomes" id="UP001217089"/>
    </source>
</evidence>
<evidence type="ECO:0000256" key="1">
    <source>
        <dbReference type="SAM" id="Coils"/>
    </source>
</evidence>
<dbReference type="InterPro" id="IPR016137">
    <property type="entry name" value="RGS"/>
</dbReference>
<organism evidence="4 5">
    <name type="scientific">Tegillarca granosa</name>
    <name type="common">Malaysian cockle</name>
    <name type="synonym">Anadara granosa</name>
    <dbReference type="NCBI Taxonomy" id="220873"/>
    <lineage>
        <taxon>Eukaryota</taxon>
        <taxon>Metazoa</taxon>
        <taxon>Spiralia</taxon>
        <taxon>Lophotrochozoa</taxon>
        <taxon>Mollusca</taxon>
        <taxon>Bivalvia</taxon>
        <taxon>Autobranchia</taxon>
        <taxon>Pteriomorphia</taxon>
        <taxon>Arcoida</taxon>
        <taxon>Arcoidea</taxon>
        <taxon>Arcidae</taxon>
        <taxon>Tegillarca</taxon>
    </lineage>
</organism>
<dbReference type="Proteomes" id="UP001217089">
    <property type="component" value="Unassembled WGS sequence"/>
</dbReference>
<feature type="coiled-coil region" evidence="1">
    <location>
        <begin position="781"/>
        <end position="819"/>
    </location>
</feature>
<proteinExistence type="predicted"/>
<dbReference type="PANTHER" id="PTHR46583">
    <property type="entry name" value="REGULATOR OF G-PROTEIN SIGNALING 22"/>
    <property type="match status" value="1"/>
</dbReference>
<comment type="caution">
    <text evidence="4">The sequence shown here is derived from an EMBL/GenBank/DDBJ whole genome shotgun (WGS) entry which is preliminary data.</text>
</comment>
<feature type="domain" description="RGS" evidence="3">
    <location>
        <begin position="391"/>
        <end position="452"/>
    </location>
</feature>
<keyword evidence="1" id="KW-0175">Coiled coil</keyword>
<gene>
    <name evidence="4" type="ORF">KUTeg_014125</name>
</gene>
<dbReference type="PROSITE" id="PS50132">
    <property type="entry name" value="RGS"/>
    <property type="match status" value="2"/>
</dbReference>
<dbReference type="PANTHER" id="PTHR46583:SF2">
    <property type="entry name" value="RGS DOMAIN-CONTAINING PROTEIN"/>
    <property type="match status" value="1"/>
</dbReference>
<feature type="compositionally biased region" description="Low complexity" evidence="2">
    <location>
        <begin position="222"/>
        <end position="233"/>
    </location>
</feature>
<keyword evidence="5" id="KW-1185">Reference proteome</keyword>
<protein>
    <recommendedName>
        <fullName evidence="3">RGS domain-containing protein</fullName>
    </recommendedName>
</protein>
<evidence type="ECO:0000259" key="3">
    <source>
        <dbReference type="PROSITE" id="PS50132"/>
    </source>
</evidence>
<evidence type="ECO:0000313" key="4">
    <source>
        <dbReference type="EMBL" id="KAJ8309251.1"/>
    </source>
</evidence>
<reference evidence="4 5" key="1">
    <citation type="submission" date="2022-12" db="EMBL/GenBank/DDBJ databases">
        <title>Chromosome-level genome of Tegillarca granosa.</title>
        <authorList>
            <person name="Kim J."/>
        </authorList>
    </citation>
    <scope>NUCLEOTIDE SEQUENCE [LARGE SCALE GENOMIC DNA]</scope>
    <source>
        <strain evidence="4">Teg-2019</strain>
        <tissue evidence="4">Adductor muscle</tissue>
    </source>
</reference>